<proteinExistence type="predicted"/>
<gene>
    <name evidence="1" type="ORF">AXF15_09945</name>
</gene>
<sequence length="228" mass="26507">MTDEEILRHFGSVPYFVDEVIEPWEQERDKEPFRKMMTWSSEGSVNIMRICGTMHPDYIGMTWREFLKKGRRMNINLRAFHDNPGYYTDIVKRLPGMFVAIIDGKGYVTEDGNHRTCIGKCFLYDKDSPFMHGVRVSESDTDMHAYSAFRNLVKKLPAYCAAAPVSTEVKRDDGNGWATHHYDVRIRLENRRRGYDAIFDAEEVIQRILPALSKGFLGRFGEYGKLLF</sequence>
<name>A0A0X8JR98_9BACT</name>
<dbReference type="OrthoDB" id="5518183at2"/>
<dbReference type="Proteomes" id="UP000063964">
    <property type="component" value="Chromosome"/>
</dbReference>
<keyword evidence="2" id="KW-1185">Reference proteome</keyword>
<dbReference type="STRING" id="888061.AXF15_09945"/>
<dbReference type="RefSeq" id="WP_066606791.1">
    <property type="nucleotide sequence ID" value="NZ_CP014230.1"/>
</dbReference>
<protein>
    <submittedName>
        <fullName evidence="1">Uncharacterized protein</fullName>
    </submittedName>
</protein>
<dbReference type="KEGG" id="doa:AXF15_09945"/>
<reference evidence="2" key="1">
    <citation type="submission" date="2016-02" db="EMBL/GenBank/DDBJ databases">
        <authorList>
            <person name="Holder M.E."/>
            <person name="Ajami N.J."/>
            <person name="Petrosino J.F."/>
        </authorList>
    </citation>
    <scope>NUCLEOTIDE SEQUENCE [LARGE SCALE GENOMIC DNA]</scope>
    <source>
        <strain evidence="2">DSM 12838</strain>
    </source>
</reference>
<accession>A0A0X8JR98</accession>
<evidence type="ECO:0000313" key="2">
    <source>
        <dbReference type="Proteomes" id="UP000063964"/>
    </source>
</evidence>
<dbReference type="AlphaFoldDB" id="A0A0X8JR98"/>
<evidence type="ECO:0000313" key="1">
    <source>
        <dbReference type="EMBL" id="AMD93386.1"/>
    </source>
</evidence>
<organism evidence="1 2">
    <name type="scientific">Desulfomicrobium orale DSM 12838</name>
    <dbReference type="NCBI Taxonomy" id="888061"/>
    <lineage>
        <taxon>Bacteria</taxon>
        <taxon>Pseudomonadati</taxon>
        <taxon>Thermodesulfobacteriota</taxon>
        <taxon>Desulfovibrionia</taxon>
        <taxon>Desulfovibrionales</taxon>
        <taxon>Desulfomicrobiaceae</taxon>
        <taxon>Desulfomicrobium</taxon>
    </lineage>
</organism>
<dbReference type="EMBL" id="CP014230">
    <property type="protein sequence ID" value="AMD93386.1"/>
    <property type="molecule type" value="Genomic_DNA"/>
</dbReference>